<gene>
    <name evidence="4" type="primary">purU</name>
    <name evidence="4" type="ORF">HY544_00395</name>
</gene>
<dbReference type="PANTHER" id="PTHR42706:SF1">
    <property type="entry name" value="FORMYLTETRAHYDROFOLATE DEFORMYLASE 2, MITOCHONDRIAL"/>
    <property type="match status" value="1"/>
</dbReference>
<dbReference type="CDD" id="cd08648">
    <property type="entry name" value="FMT_core_Formyl-FH4-Hydrolase_C"/>
    <property type="match status" value="1"/>
</dbReference>
<evidence type="ECO:0000313" key="5">
    <source>
        <dbReference type="Proteomes" id="UP000732298"/>
    </source>
</evidence>
<dbReference type="InterPro" id="IPR002376">
    <property type="entry name" value="Formyl_transf_N"/>
</dbReference>
<dbReference type="PROSITE" id="PS51671">
    <property type="entry name" value="ACT"/>
    <property type="match status" value="1"/>
</dbReference>
<dbReference type="Pfam" id="PF00551">
    <property type="entry name" value="Formyl_trans_N"/>
    <property type="match status" value="1"/>
</dbReference>
<reference evidence="4" key="1">
    <citation type="submission" date="2020-07" db="EMBL/GenBank/DDBJ databases">
        <title>Huge and variable diversity of episymbiotic CPR bacteria and DPANN archaea in groundwater ecosystems.</title>
        <authorList>
            <person name="He C.Y."/>
            <person name="Keren R."/>
            <person name="Whittaker M."/>
            <person name="Farag I.F."/>
            <person name="Doudna J."/>
            <person name="Cate J.H.D."/>
            <person name="Banfield J.F."/>
        </authorList>
    </citation>
    <scope>NUCLEOTIDE SEQUENCE</scope>
    <source>
        <strain evidence="4">NC_groundwater_1296_Ag_S-0.2um_52_80</strain>
    </source>
</reference>
<dbReference type="AlphaFoldDB" id="A0A8T3YM21"/>
<dbReference type="CDD" id="cd04875">
    <property type="entry name" value="ACT_F4HF-DF"/>
    <property type="match status" value="1"/>
</dbReference>
<dbReference type="SUPFAM" id="SSF55021">
    <property type="entry name" value="ACT-like"/>
    <property type="match status" value="1"/>
</dbReference>
<dbReference type="GO" id="GO:0006189">
    <property type="term" value="P:'de novo' IMP biosynthetic process"/>
    <property type="evidence" value="ECO:0007669"/>
    <property type="project" value="InterPro"/>
</dbReference>
<evidence type="ECO:0000256" key="1">
    <source>
        <dbReference type="ARBA" id="ARBA00022563"/>
    </source>
</evidence>
<dbReference type="EMBL" id="JACQPB010000004">
    <property type="protein sequence ID" value="MBI4209951.1"/>
    <property type="molecule type" value="Genomic_DNA"/>
</dbReference>
<sequence>MSTARLLISCPDRPGIVAAVTGFLFSHGANITELDQHSTDPQNGTFFMRLVFQIEGFALSREGLEKAFQEIASRFSMSWTISYSDDIRNMAILVSREDHALLELLWRVKRSEIKARVAMVISNHEDLRQDVEQLGIPFNFVPSSDRQASERSMLQLLENVDLVVLARYMRLLSPEFVDAFPNRIINIHHSFLPSFAGANPYRQAYQRGVKLIGATAHYVTAGLDSGPIVEQDVIRVSHRHSVNEMVELGRDIEKQVLARAVKWHLEDRIIVFQNKTVVFL</sequence>
<dbReference type="PIRSF" id="PIRSF036480">
    <property type="entry name" value="FormyFH4_hydr"/>
    <property type="match status" value="1"/>
</dbReference>
<dbReference type="PANTHER" id="PTHR42706">
    <property type="entry name" value="FORMYLTETRAHYDROFOLATE DEFORMYLASE"/>
    <property type="match status" value="1"/>
</dbReference>
<accession>A0A8T3YM21</accession>
<dbReference type="EC" id="3.5.1.10" evidence="4"/>
<dbReference type="InterPro" id="IPR041729">
    <property type="entry name" value="Formyl-FH4-Hydrolase_C"/>
</dbReference>
<dbReference type="Proteomes" id="UP000732298">
    <property type="component" value="Unassembled WGS sequence"/>
</dbReference>
<keyword evidence="1" id="KW-0554">One-carbon metabolism</keyword>
<evidence type="ECO:0000256" key="2">
    <source>
        <dbReference type="ARBA" id="ARBA00022801"/>
    </source>
</evidence>
<name>A0A8T3YM21_9ARCH</name>
<evidence type="ECO:0000313" key="4">
    <source>
        <dbReference type="EMBL" id="MBI4209951.1"/>
    </source>
</evidence>
<dbReference type="InterPro" id="IPR045865">
    <property type="entry name" value="ACT-like_dom_sf"/>
</dbReference>
<proteinExistence type="inferred from homology"/>
<dbReference type="InterPro" id="IPR044074">
    <property type="entry name" value="PurU_ACT"/>
</dbReference>
<dbReference type="GO" id="GO:0008864">
    <property type="term" value="F:formyltetrahydrofolate deformylase activity"/>
    <property type="evidence" value="ECO:0007669"/>
    <property type="project" value="UniProtKB-EC"/>
</dbReference>
<feature type="domain" description="ACT" evidence="3">
    <location>
        <begin position="5"/>
        <end position="86"/>
    </location>
</feature>
<dbReference type="Gene3D" id="3.30.70.260">
    <property type="match status" value="1"/>
</dbReference>
<dbReference type="SUPFAM" id="SSF53328">
    <property type="entry name" value="Formyltransferase"/>
    <property type="match status" value="1"/>
</dbReference>
<organism evidence="4 5">
    <name type="scientific">Candidatus Iainarchaeum sp</name>
    <dbReference type="NCBI Taxonomy" id="3101447"/>
    <lineage>
        <taxon>Archaea</taxon>
        <taxon>Candidatus Iainarchaeota</taxon>
        <taxon>Candidatus Iainarchaeia</taxon>
        <taxon>Candidatus Iainarchaeales</taxon>
        <taxon>Candidatus Iainarchaeaceae</taxon>
        <taxon>Candidatus Iainarchaeum</taxon>
    </lineage>
</organism>
<dbReference type="InterPro" id="IPR036477">
    <property type="entry name" value="Formyl_transf_N_sf"/>
</dbReference>
<dbReference type="NCBIfam" id="TIGR00655">
    <property type="entry name" value="PurU"/>
    <property type="match status" value="1"/>
</dbReference>
<dbReference type="NCBIfam" id="NF004684">
    <property type="entry name" value="PRK06027.1"/>
    <property type="match status" value="1"/>
</dbReference>
<dbReference type="InterPro" id="IPR004810">
    <property type="entry name" value="PurU"/>
</dbReference>
<protein>
    <submittedName>
        <fullName evidence="4">Formyltetrahydrofolate deformylase</fullName>
        <ecNumber evidence="4">3.5.1.10</ecNumber>
    </submittedName>
</protein>
<dbReference type="PRINTS" id="PR01575">
    <property type="entry name" value="FFH4HYDRLASE"/>
</dbReference>
<comment type="caution">
    <text evidence="4">The sequence shown here is derived from an EMBL/GenBank/DDBJ whole genome shotgun (WGS) entry which is preliminary data.</text>
</comment>
<keyword evidence="2 4" id="KW-0378">Hydrolase</keyword>
<dbReference type="Pfam" id="PF01842">
    <property type="entry name" value="ACT"/>
    <property type="match status" value="1"/>
</dbReference>
<evidence type="ECO:0000259" key="3">
    <source>
        <dbReference type="PROSITE" id="PS51671"/>
    </source>
</evidence>
<dbReference type="GO" id="GO:0006730">
    <property type="term" value="P:one-carbon metabolic process"/>
    <property type="evidence" value="ECO:0007669"/>
    <property type="project" value="UniProtKB-KW"/>
</dbReference>
<dbReference type="Gene3D" id="3.40.50.170">
    <property type="entry name" value="Formyl transferase, N-terminal domain"/>
    <property type="match status" value="1"/>
</dbReference>
<dbReference type="InterPro" id="IPR002912">
    <property type="entry name" value="ACT_dom"/>
</dbReference>
<dbReference type="HAMAP" id="MF_01927">
    <property type="entry name" value="PurU"/>
    <property type="match status" value="1"/>
</dbReference>